<dbReference type="AlphaFoldDB" id="A0A8S0WQX9"/>
<keyword evidence="4" id="KW-0804">Transcription</keyword>
<feature type="compositionally biased region" description="Low complexity" evidence="5">
    <location>
        <begin position="306"/>
        <end position="316"/>
    </location>
</feature>
<evidence type="ECO:0000313" key="9">
    <source>
        <dbReference type="Proteomes" id="UP001071230"/>
    </source>
</evidence>
<organism evidence="7">
    <name type="scientific">Acididesulfobacillus acetoxydans</name>
    <dbReference type="NCBI Taxonomy" id="1561005"/>
    <lineage>
        <taxon>Bacteria</taxon>
        <taxon>Bacillati</taxon>
        <taxon>Bacillota</taxon>
        <taxon>Clostridia</taxon>
        <taxon>Eubacteriales</taxon>
        <taxon>Peptococcaceae</taxon>
        <taxon>Acididesulfobacillus</taxon>
    </lineage>
</organism>
<reference evidence="7" key="2">
    <citation type="submission" date="2020-01" db="EMBL/GenBank/DDBJ databases">
        <authorList>
            <person name="Hornung B."/>
        </authorList>
    </citation>
    <scope>NUCLEOTIDE SEQUENCE</scope>
    <source>
        <strain evidence="7">PacBioINE</strain>
    </source>
</reference>
<dbReference type="SUPFAM" id="SSF53850">
    <property type="entry name" value="Periplasmic binding protein-like II"/>
    <property type="match status" value="1"/>
</dbReference>
<dbReference type="NCBIfam" id="NF040786">
    <property type="entry name" value="LysR_Sec_metab"/>
    <property type="match status" value="1"/>
</dbReference>
<gene>
    <name evidence="8" type="ORF">DEACI_0236</name>
    <name evidence="7" type="ORF">DEACI_3757</name>
</gene>
<keyword evidence="2" id="KW-0805">Transcription regulation</keyword>
<dbReference type="PANTHER" id="PTHR30126:SF39">
    <property type="entry name" value="HTH-TYPE TRANSCRIPTIONAL REGULATOR CYSL"/>
    <property type="match status" value="1"/>
</dbReference>
<dbReference type="InterPro" id="IPR047788">
    <property type="entry name" value="LysR-like_Sec_metab"/>
</dbReference>
<evidence type="ECO:0000256" key="4">
    <source>
        <dbReference type="ARBA" id="ARBA00023163"/>
    </source>
</evidence>
<dbReference type="GO" id="GO:0003700">
    <property type="term" value="F:DNA-binding transcription factor activity"/>
    <property type="evidence" value="ECO:0007669"/>
    <property type="project" value="InterPro"/>
</dbReference>
<dbReference type="Pfam" id="PF03466">
    <property type="entry name" value="LysR_substrate"/>
    <property type="match status" value="1"/>
</dbReference>
<dbReference type="CDD" id="cd08420">
    <property type="entry name" value="PBP2_CysL_like"/>
    <property type="match status" value="1"/>
</dbReference>
<dbReference type="Gene3D" id="1.10.10.10">
    <property type="entry name" value="Winged helix-like DNA-binding domain superfamily/Winged helix DNA-binding domain"/>
    <property type="match status" value="1"/>
</dbReference>
<name>A0A8S0WQX9_9FIRM</name>
<sequence>MNFHQLHIFNVVAKHRSYSKAAAELYLSQPTVSVHLQKLEQDLGMELFEQLGRNIYLTDAGRMLFGYTQRIFALAEEAERALEELQGLHKGRIRLGAGTTAGIYYLPDLLGQFKEDYPGIELILDVANSSEIEKKVLANQLDIGVIGCLSTEPDLVSAPFRRDRLLMILSPQHPLLEKAEISLEDIACQRFILREPGSSTRRAIEDAFSRRGIHLQIAMEYASTDGIKYAVAANLGVSIVSELAVRLCEQTGLVAVREIPELEITRPFSLIYHKDKHLSPLSQTFIKAIKDYASQEVTEPGPEPSQPSSQQTVTGD</sequence>
<dbReference type="Gene3D" id="3.40.190.290">
    <property type="match status" value="1"/>
</dbReference>
<dbReference type="GO" id="GO:0000976">
    <property type="term" value="F:transcription cis-regulatory region binding"/>
    <property type="evidence" value="ECO:0007669"/>
    <property type="project" value="TreeGrafter"/>
</dbReference>
<evidence type="ECO:0000259" key="6">
    <source>
        <dbReference type="PROSITE" id="PS50931"/>
    </source>
</evidence>
<dbReference type="Proteomes" id="UP000836597">
    <property type="component" value="Chromosome"/>
</dbReference>
<dbReference type="EMBL" id="LR746496">
    <property type="protein sequence ID" value="CAA7602934.1"/>
    <property type="molecule type" value="Genomic_DNA"/>
</dbReference>
<evidence type="ECO:0000256" key="5">
    <source>
        <dbReference type="SAM" id="MobiDB-lite"/>
    </source>
</evidence>
<dbReference type="SUPFAM" id="SSF46785">
    <property type="entry name" value="Winged helix' DNA-binding domain"/>
    <property type="match status" value="1"/>
</dbReference>
<dbReference type="InterPro" id="IPR036390">
    <property type="entry name" value="WH_DNA-bd_sf"/>
</dbReference>
<feature type="region of interest" description="Disordered" evidence="5">
    <location>
        <begin position="294"/>
        <end position="316"/>
    </location>
</feature>
<dbReference type="KEGG" id="aacx:DEACI_3757"/>
<dbReference type="Pfam" id="PF00126">
    <property type="entry name" value="HTH_1"/>
    <property type="match status" value="1"/>
</dbReference>
<dbReference type="InterPro" id="IPR036388">
    <property type="entry name" value="WH-like_DNA-bd_sf"/>
</dbReference>
<evidence type="ECO:0000256" key="2">
    <source>
        <dbReference type="ARBA" id="ARBA00023015"/>
    </source>
</evidence>
<dbReference type="PROSITE" id="PS50931">
    <property type="entry name" value="HTH_LYSR"/>
    <property type="match status" value="1"/>
</dbReference>
<keyword evidence="9" id="KW-1185">Reference proteome</keyword>
<evidence type="ECO:0000313" key="7">
    <source>
        <dbReference type="EMBL" id="CAA7602934.1"/>
    </source>
</evidence>
<accession>A0A8S0WQX9</accession>
<keyword evidence="3" id="KW-0238">DNA-binding</keyword>
<dbReference type="RefSeq" id="WP_240986229.1">
    <property type="nucleotide sequence ID" value="NZ_CDGJ01000003.1"/>
</dbReference>
<dbReference type="InterPro" id="IPR005119">
    <property type="entry name" value="LysR_subst-bd"/>
</dbReference>
<dbReference type="Proteomes" id="UP001071230">
    <property type="component" value="Unassembled WGS sequence"/>
</dbReference>
<comment type="similarity">
    <text evidence="1">Belongs to the LysR transcriptional regulatory family.</text>
</comment>
<dbReference type="PANTHER" id="PTHR30126">
    <property type="entry name" value="HTH-TYPE TRANSCRIPTIONAL REGULATOR"/>
    <property type="match status" value="1"/>
</dbReference>
<protein>
    <submittedName>
        <fullName evidence="8">HTH-type transcriptional activator CmpR</fullName>
    </submittedName>
    <submittedName>
        <fullName evidence="7">Transcription regulator HTH, LysR</fullName>
    </submittedName>
</protein>
<dbReference type="FunFam" id="1.10.10.10:FF:000001">
    <property type="entry name" value="LysR family transcriptional regulator"/>
    <property type="match status" value="1"/>
</dbReference>
<proteinExistence type="inferred from homology"/>
<feature type="domain" description="HTH lysR-type" evidence="6">
    <location>
        <begin position="1"/>
        <end position="58"/>
    </location>
</feature>
<evidence type="ECO:0000256" key="3">
    <source>
        <dbReference type="ARBA" id="ARBA00023125"/>
    </source>
</evidence>
<dbReference type="EMBL" id="CDGJ01000003">
    <property type="protein sequence ID" value="CEJ05816.1"/>
    <property type="molecule type" value="Genomic_DNA"/>
</dbReference>
<evidence type="ECO:0000256" key="1">
    <source>
        <dbReference type="ARBA" id="ARBA00009437"/>
    </source>
</evidence>
<reference evidence="8" key="1">
    <citation type="submission" date="2014-11" db="EMBL/GenBank/DDBJ databases">
        <authorList>
            <person name="Hornung B.V."/>
        </authorList>
    </citation>
    <scope>NUCLEOTIDE SEQUENCE</scope>
    <source>
        <strain evidence="8">INE</strain>
    </source>
</reference>
<dbReference type="PRINTS" id="PR00039">
    <property type="entry name" value="HTHLYSR"/>
</dbReference>
<dbReference type="InterPro" id="IPR000847">
    <property type="entry name" value="LysR_HTH_N"/>
</dbReference>
<evidence type="ECO:0000313" key="8">
    <source>
        <dbReference type="EMBL" id="CEJ05816.1"/>
    </source>
</evidence>